<dbReference type="EMBL" id="RZIG01000002">
    <property type="protein sequence ID" value="RYJ09312.1"/>
    <property type="molecule type" value="Genomic_DNA"/>
</dbReference>
<reference evidence="2 3" key="1">
    <citation type="submission" date="2018-12" db="EMBL/GenBank/DDBJ databases">
        <title>Draft genome sequence of Haloarcula hispinica strain 18.1, an halophilic archaeon isolated from Chott El Jerid of Southern Tunisia.</title>
        <authorList>
            <person name="Najjari A."/>
            <person name="Ben Dhia O."/>
            <person name="Ferjani R."/>
            <person name="Mahjoubi M."/>
            <person name="Sghaier H."/>
            <person name="Elshahed M."/>
            <person name="Ouzari H.I."/>
            <person name="Cherid A."/>
            <person name="Youssef N."/>
        </authorList>
    </citation>
    <scope>NUCLEOTIDE SEQUENCE [LARGE SCALE GENOMIC DNA]</scope>
    <source>
        <strain evidence="2 3">18.1</strain>
    </source>
</reference>
<dbReference type="RefSeq" id="WP_129755112.1">
    <property type="nucleotide sequence ID" value="NZ_JAFKAA010000002.1"/>
</dbReference>
<dbReference type="AlphaFoldDB" id="A0A482T4W2"/>
<gene>
    <name evidence="2" type="ORF">ELS20_04215</name>
</gene>
<dbReference type="InterPro" id="IPR008965">
    <property type="entry name" value="CBM2/CBM3_carb-bd_dom_sf"/>
</dbReference>
<protein>
    <submittedName>
        <fullName evidence="2">Cell surface protein</fullName>
    </submittedName>
</protein>
<organism evidence="2 3">
    <name type="scientific">Haloarcula hispanica</name>
    <dbReference type="NCBI Taxonomy" id="51589"/>
    <lineage>
        <taxon>Archaea</taxon>
        <taxon>Methanobacteriati</taxon>
        <taxon>Methanobacteriota</taxon>
        <taxon>Stenosarchaea group</taxon>
        <taxon>Halobacteria</taxon>
        <taxon>Halobacteriales</taxon>
        <taxon>Haloarculaceae</taxon>
        <taxon>Haloarcula</taxon>
    </lineage>
</organism>
<accession>A0A482T4W2</accession>
<dbReference type="GO" id="GO:0030246">
    <property type="term" value="F:carbohydrate binding"/>
    <property type="evidence" value="ECO:0007669"/>
    <property type="project" value="InterPro"/>
</dbReference>
<proteinExistence type="predicted"/>
<evidence type="ECO:0000313" key="3">
    <source>
        <dbReference type="Proteomes" id="UP000293535"/>
    </source>
</evidence>
<dbReference type="Proteomes" id="UP000293535">
    <property type="component" value="Unassembled WGS sequence"/>
</dbReference>
<feature type="region of interest" description="Disordered" evidence="1">
    <location>
        <begin position="185"/>
        <end position="225"/>
    </location>
</feature>
<dbReference type="Gene3D" id="2.60.40.680">
    <property type="match status" value="1"/>
</dbReference>
<evidence type="ECO:0000313" key="2">
    <source>
        <dbReference type="EMBL" id="RYJ09312.1"/>
    </source>
</evidence>
<feature type="compositionally biased region" description="Low complexity" evidence="1">
    <location>
        <begin position="185"/>
        <end position="207"/>
    </location>
</feature>
<sequence length="250" mass="24114">MTDDTTCSIRGRVRTASRPLALVALVLLAGTVPALATGQSTPTISIEAGSVAAGETTTVPVVLTSAPDGLAGYQLELAVDDPAVARFENASYPDRFGLTTDPVVSSDGGTVTLEAADLDGQIEPGASDVVLATVSLTGVDGGETQVTVASNQVDADGGGAVEPATEPAALAVSPGATTETVAAVTEASSPASESTAESAGAASAAGATEDDSAGGGDQSTTGANGPLPIALAIAALAAVAALAARTSRRP</sequence>
<name>A0A482T4W2_HALHI</name>
<dbReference type="SUPFAM" id="SSF49384">
    <property type="entry name" value="Carbohydrate-binding domain"/>
    <property type="match status" value="1"/>
</dbReference>
<evidence type="ECO:0000256" key="1">
    <source>
        <dbReference type="SAM" id="MobiDB-lite"/>
    </source>
</evidence>
<comment type="caution">
    <text evidence="2">The sequence shown here is derived from an EMBL/GenBank/DDBJ whole genome shotgun (WGS) entry which is preliminary data.</text>
</comment>